<protein>
    <submittedName>
        <fullName evidence="2">Hypothetical_protein</fullName>
    </submittedName>
</protein>
<feature type="compositionally biased region" description="Polar residues" evidence="1">
    <location>
        <begin position="1"/>
        <end position="10"/>
    </location>
</feature>
<accession>A0ABP1GKM6</accession>
<feature type="compositionally biased region" description="Basic residues" evidence="1">
    <location>
        <begin position="18"/>
        <end position="28"/>
    </location>
</feature>
<evidence type="ECO:0000256" key="1">
    <source>
        <dbReference type="SAM" id="MobiDB-lite"/>
    </source>
</evidence>
<dbReference type="EMBL" id="CAXDID020000001">
    <property type="protein sequence ID" value="CAL5970209.1"/>
    <property type="molecule type" value="Genomic_DNA"/>
</dbReference>
<evidence type="ECO:0000313" key="3">
    <source>
        <dbReference type="Proteomes" id="UP001642409"/>
    </source>
</evidence>
<gene>
    <name evidence="2" type="ORF">HINF_LOCUS149</name>
</gene>
<reference evidence="2 3" key="1">
    <citation type="submission" date="2024-07" db="EMBL/GenBank/DDBJ databases">
        <authorList>
            <person name="Akdeniz Z."/>
        </authorList>
    </citation>
    <scope>NUCLEOTIDE SEQUENCE [LARGE SCALE GENOMIC DNA]</scope>
</reference>
<keyword evidence="3" id="KW-1185">Reference proteome</keyword>
<organism evidence="2 3">
    <name type="scientific">Hexamita inflata</name>
    <dbReference type="NCBI Taxonomy" id="28002"/>
    <lineage>
        <taxon>Eukaryota</taxon>
        <taxon>Metamonada</taxon>
        <taxon>Diplomonadida</taxon>
        <taxon>Hexamitidae</taxon>
        <taxon>Hexamitinae</taxon>
        <taxon>Hexamita</taxon>
    </lineage>
</organism>
<evidence type="ECO:0000313" key="2">
    <source>
        <dbReference type="EMBL" id="CAL5970209.1"/>
    </source>
</evidence>
<comment type="caution">
    <text evidence="2">The sequence shown here is derived from an EMBL/GenBank/DDBJ whole genome shotgun (WGS) entry which is preliminary data.</text>
</comment>
<feature type="region of interest" description="Disordered" evidence="1">
    <location>
        <begin position="1"/>
        <end position="47"/>
    </location>
</feature>
<name>A0ABP1GKM6_9EUKA</name>
<dbReference type="Proteomes" id="UP001642409">
    <property type="component" value="Unassembled WGS sequence"/>
</dbReference>
<sequence length="136" mass="16347">MNQKRLLTQNRKPSQSQRKPRRRSKLKNIRNSSSSNRELRKISKQLNPRKKLIYHRQYTPKLGICKIKQTKKDPRYLIKLMKQCIKGNHHQAMPIQRNNLPCKPKEITRTRFWKLSQQIRQNWSADDSVRALSGLY</sequence>
<proteinExistence type="predicted"/>